<feature type="transmembrane region" description="Helical" evidence="6">
    <location>
        <begin position="341"/>
        <end position="363"/>
    </location>
</feature>
<gene>
    <name evidence="7" type="ORF">C8P69_10370</name>
</gene>
<feature type="transmembrane region" description="Helical" evidence="6">
    <location>
        <begin position="162"/>
        <end position="184"/>
    </location>
</feature>
<keyword evidence="4 6" id="KW-1133">Transmembrane helix</keyword>
<keyword evidence="5 6" id="KW-0472">Membrane</keyword>
<feature type="transmembrane region" description="Helical" evidence="6">
    <location>
        <begin position="221"/>
        <end position="242"/>
    </location>
</feature>
<reference evidence="7 8" key="1">
    <citation type="submission" date="2018-04" db="EMBL/GenBank/DDBJ databases">
        <title>Genomic Encyclopedia of Archaeal and Bacterial Type Strains, Phase II (KMG-II): from individual species to whole genera.</title>
        <authorList>
            <person name="Goeker M."/>
        </authorList>
    </citation>
    <scope>NUCLEOTIDE SEQUENCE [LARGE SCALE GENOMIC DNA]</scope>
    <source>
        <strain evidence="7 8">DSM 25521</strain>
    </source>
</reference>
<evidence type="ECO:0000256" key="4">
    <source>
        <dbReference type="ARBA" id="ARBA00022989"/>
    </source>
</evidence>
<proteinExistence type="predicted"/>
<evidence type="ECO:0000256" key="5">
    <source>
        <dbReference type="ARBA" id="ARBA00023136"/>
    </source>
</evidence>
<feature type="transmembrane region" description="Helical" evidence="6">
    <location>
        <begin position="383"/>
        <end position="404"/>
    </location>
</feature>
<organism evidence="7 8">
    <name type="scientific">Phreatobacter oligotrophus</name>
    <dbReference type="NCBI Taxonomy" id="1122261"/>
    <lineage>
        <taxon>Bacteria</taxon>
        <taxon>Pseudomonadati</taxon>
        <taxon>Pseudomonadota</taxon>
        <taxon>Alphaproteobacteria</taxon>
        <taxon>Hyphomicrobiales</taxon>
        <taxon>Phreatobacteraceae</taxon>
        <taxon>Phreatobacter</taxon>
    </lineage>
</organism>
<dbReference type="EMBL" id="PZZL01000003">
    <property type="protein sequence ID" value="PTM60144.1"/>
    <property type="molecule type" value="Genomic_DNA"/>
</dbReference>
<keyword evidence="2" id="KW-0813">Transport</keyword>
<name>A0A2T4ZE32_9HYPH</name>
<dbReference type="GO" id="GO:0016020">
    <property type="term" value="C:membrane"/>
    <property type="evidence" value="ECO:0007669"/>
    <property type="project" value="UniProtKB-SubCell"/>
</dbReference>
<dbReference type="PANTHER" id="PTHR31585">
    <property type="entry name" value="FOLATE-BIOPTERIN TRANSPORTER 1, CHLOROPLASTIC"/>
    <property type="match status" value="1"/>
</dbReference>
<feature type="transmembrane region" description="Helical" evidence="6">
    <location>
        <begin position="452"/>
        <end position="471"/>
    </location>
</feature>
<comment type="caution">
    <text evidence="7">The sequence shown here is derived from an EMBL/GenBank/DDBJ whole genome shotgun (WGS) entry which is preliminary data.</text>
</comment>
<protein>
    <submittedName>
        <fullName evidence="7">BT1 family protein</fullName>
    </submittedName>
</protein>
<feature type="transmembrane region" description="Helical" evidence="6">
    <location>
        <begin position="248"/>
        <end position="264"/>
    </location>
</feature>
<dbReference type="OrthoDB" id="9764193at2"/>
<feature type="transmembrane region" description="Helical" evidence="6">
    <location>
        <begin position="79"/>
        <end position="105"/>
    </location>
</feature>
<feature type="transmembrane region" description="Helical" evidence="6">
    <location>
        <begin position="47"/>
        <end position="67"/>
    </location>
</feature>
<dbReference type="InterPro" id="IPR039309">
    <property type="entry name" value="BT1"/>
</dbReference>
<feature type="transmembrane region" description="Helical" evidence="6">
    <location>
        <begin position="9"/>
        <end position="27"/>
    </location>
</feature>
<keyword evidence="8" id="KW-1185">Reference proteome</keyword>
<dbReference type="Pfam" id="PF03092">
    <property type="entry name" value="BT1"/>
    <property type="match status" value="1"/>
</dbReference>
<sequence length="475" mass="51298">MRPVRAVRAAYVPLLMVYFAYGALGIIDVSRDMWVKESLSLSPAELAGVAVWLSLPWTIKMVFGQLVDGVAIFGSRRRAYVLIGAGFTGTGLIILAGAAGGWFRLLPADDAYVLGAVAIVLGAVIQDVVADAMSSEVVDRVDESGQPRPDADIRTDLAMVQVLGRLALGIGILSVAGLSGWLAHHFSREHVFLFGLAIPLISITGVMFARGETGEGQPLDWRILGGGLAFGTFVVGTALLRVPFAQELVFVVSMAVVLTMLHMVTRDVEPKTRQAIIFASIIIFAFRATPGVGDGYFWWTLDVLKFDEAFYGILRQTSAIIAIGAMWLFSRQLTEYSVTTVLFWIAVAGTILSLPNIGLFYGLANWTEATFGFGARTIAVVDAATTSPFADLAMIPMLTLIAYYAPDGQRATWFALMASLMNLALVAGQLQTKYLNHIFTVNRGHYGELGDLLITATVIGFVVPVAVILLLRKRV</sequence>
<feature type="transmembrane region" description="Helical" evidence="6">
    <location>
        <begin position="309"/>
        <end position="329"/>
    </location>
</feature>
<accession>A0A2T4ZE32</accession>
<feature type="transmembrane region" description="Helical" evidence="6">
    <location>
        <begin position="276"/>
        <end position="297"/>
    </location>
</feature>
<feature type="transmembrane region" description="Helical" evidence="6">
    <location>
        <begin position="411"/>
        <end position="432"/>
    </location>
</feature>
<dbReference type="AlphaFoldDB" id="A0A2T4ZE32"/>
<feature type="transmembrane region" description="Helical" evidence="6">
    <location>
        <begin position="111"/>
        <end position="130"/>
    </location>
</feature>
<evidence type="ECO:0000256" key="2">
    <source>
        <dbReference type="ARBA" id="ARBA00022448"/>
    </source>
</evidence>
<evidence type="ECO:0000256" key="1">
    <source>
        <dbReference type="ARBA" id="ARBA00004141"/>
    </source>
</evidence>
<keyword evidence="3 6" id="KW-0812">Transmembrane</keyword>
<evidence type="ECO:0000313" key="7">
    <source>
        <dbReference type="EMBL" id="PTM60144.1"/>
    </source>
</evidence>
<evidence type="ECO:0000256" key="3">
    <source>
        <dbReference type="ARBA" id="ARBA00022692"/>
    </source>
</evidence>
<evidence type="ECO:0000313" key="8">
    <source>
        <dbReference type="Proteomes" id="UP000241808"/>
    </source>
</evidence>
<dbReference type="PANTHER" id="PTHR31585:SF0">
    <property type="entry name" value="FOLATE-BIOPTERIN TRANSPORTER 1, CHLOROPLASTIC"/>
    <property type="match status" value="1"/>
</dbReference>
<evidence type="ECO:0000256" key="6">
    <source>
        <dbReference type="SAM" id="Phobius"/>
    </source>
</evidence>
<feature type="transmembrane region" description="Helical" evidence="6">
    <location>
        <begin position="190"/>
        <end position="209"/>
    </location>
</feature>
<dbReference type="Proteomes" id="UP000241808">
    <property type="component" value="Unassembled WGS sequence"/>
</dbReference>
<comment type="subcellular location">
    <subcellularLocation>
        <location evidence="1">Membrane</location>
        <topology evidence="1">Multi-pass membrane protein</topology>
    </subcellularLocation>
</comment>